<comment type="caution">
    <text evidence="2">The sequence shown here is derived from an EMBL/GenBank/DDBJ whole genome shotgun (WGS) entry which is preliminary data.</text>
</comment>
<gene>
    <name evidence="2" type="ORF">CUD01_02400</name>
</gene>
<dbReference type="InterPro" id="IPR043777">
    <property type="entry name" value="DUF5719"/>
</dbReference>
<keyword evidence="1" id="KW-0732">Signal</keyword>
<dbReference type="Proteomes" id="UP000315842">
    <property type="component" value="Unassembled WGS sequence"/>
</dbReference>
<evidence type="ECO:0000313" key="2">
    <source>
        <dbReference type="EMBL" id="GEA79796.1"/>
    </source>
</evidence>
<sequence length="523" mass="51910">MGARVTAVTAVRLVSGAAVAALVAGVAVLGSGLPSPATDEVTVPGALVDVPFSPTRLVCAGPLVLPQERDAGDAFDPVPVTPLTSLVAVATSSGGGAVTDLGGGVVAERFGAGASSTTSRWVTEPLVVQAEPTDDPASVAAATSAYVTAGDLRGLAAASCQAPTTDAWLLGGSTELGATALLVLQNAGSTAAVVHIDVYGATGPVDLDTEQYLVAPGAERVVVLGGLAPQERRVAVHVTATGGRVTAHVQDSTLDGFTPTGTDLVVASAPPSRRQVVPGVAVLATEVDDPDAGAVRLLAPGGGTTTARVRLLGPDGVEDLPGAGELVLEPGVVTDVPLGGLPAGAYTLVVEADRAVVASAMLARPGAPTQQDPDVATRERAWVPSVPAPDAAAATDAQVVAVPDRATGTLVLGAVARSGALDADGTATAEVRVLGPDGEPVVRERVELALGRTAAWDLTQLVPAGTRVRGVQVVPDGGAWLAGGLVAQVDRPDGTLLSVLVPVPADLVSGATEVREDPRLGTR</sequence>
<name>A0A4Y3K7U6_CELUD</name>
<feature type="signal peptide" evidence="1">
    <location>
        <begin position="1"/>
        <end position="20"/>
    </location>
</feature>
<dbReference type="RefSeq" id="WP_141318007.1">
    <property type="nucleotide sequence ID" value="NZ_BJLP01000002.1"/>
</dbReference>
<evidence type="ECO:0000313" key="3">
    <source>
        <dbReference type="Proteomes" id="UP000315842"/>
    </source>
</evidence>
<keyword evidence="3" id="KW-1185">Reference proteome</keyword>
<evidence type="ECO:0008006" key="4">
    <source>
        <dbReference type="Google" id="ProtNLM"/>
    </source>
</evidence>
<evidence type="ECO:0000256" key="1">
    <source>
        <dbReference type="SAM" id="SignalP"/>
    </source>
</evidence>
<dbReference type="Pfam" id="PF18986">
    <property type="entry name" value="DUF5719"/>
    <property type="match status" value="1"/>
</dbReference>
<protein>
    <recommendedName>
        <fullName evidence="4">Secreted protein</fullName>
    </recommendedName>
</protein>
<reference evidence="2 3" key="1">
    <citation type="submission" date="2019-06" db="EMBL/GenBank/DDBJ databases">
        <title>Whole genome shotgun sequence of Cellulomonas uda NBRC 3747.</title>
        <authorList>
            <person name="Hosoyama A."/>
            <person name="Uohara A."/>
            <person name="Ohji S."/>
            <person name="Ichikawa N."/>
        </authorList>
    </citation>
    <scope>NUCLEOTIDE SEQUENCE [LARGE SCALE GENOMIC DNA]</scope>
    <source>
        <strain evidence="2 3">NBRC 3747</strain>
    </source>
</reference>
<feature type="chain" id="PRO_5039274724" description="Secreted protein" evidence="1">
    <location>
        <begin position="21"/>
        <end position="523"/>
    </location>
</feature>
<proteinExistence type="predicted"/>
<dbReference type="EMBL" id="BJLP01000002">
    <property type="protein sequence ID" value="GEA79796.1"/>
    <property type="molecule type" value="Genomic_DNA"/>
</dbReference>
<accession>A0A4Y3K7U6</accession>
<organism evidence="2 3">
    <name type="scientific">Cellulomonas uda</name>
    <dbReference type="NCBI Taxonomy" id="1714"/>
    <lineage>
        <taxon>Bacteria</taxon>
        <taxon>Bacillati</taxon>
        <taxon>Actinomycetota</taxon>
        <taxon>Actinomycetes</taxon>
        <taxon>Micrococcales</taxon>
        <taxon>Cellulomonadaceae</taxon>
        <taxon>Cellulomonas</taxon>
    </lineage>
</organism>
<dbReference type="AlphaFoldDB" id="A0A4Y3K7U6"/>